<dbReference type="Gene3D" id="1.10.357.10">
    <property type="entry name" value="Tetracycline Repressor, domain 2"/>
    <property type="match status" value="1"/>
</dbReference>
<dbReference type="PRINTS" id="PR00455">
    <property type="entry name" value="HTHTETR"/>
</dbReference>
<dbReference type="EMBL" id="AANDQG010000016">
    <property type="protein sequence ID" value="EDN9630902.1"/>
    <property type="molecule type" value="Genomic_DNA"/>
</dbReference>
<dbReference type="PANTHER" id="PTHR43479">
    <property type="entry name" value="ACREF/ENVCD OPERON REPRESSOR-RELATED"/>
    <property type="match status" value="1"/>
</dbReference>
<evidence type="ECO:0000313" key="5">
    <source>
        <dbReference type="EMBL" id="QOC77301.1"/>
    </source>
</evidence>
<dbReference type="PANTHER" id="PTHR43479:SF11">
    <property type="entry name" value="ACREF_ENVCD OPERON REPRESSOR-RELATED"/>
    <property type="match status" value="1"/>
</dbReference>
<dbReference type="SUPFAM" id="SSF46689">
    <property type="entry name" value="Homeodomain-like"/>
    <property type="match status" value="1"/>
</dbReference>
<dbReference type="Pfam" id="PF00440">
    <property type="entry name" value="TetR_N"/>
    <property type="match status" value="1"/>
</dbReference>
<dbReference type="PROSITE" id="PS50977">
    <property type="entry name" value="HTH_TETR_2"/>
    <property type="match status" value="1"/>
</dbReference>
<evidence type="ECO:0000313" key="4">
    <source>
        <dbReference type="EMBL" id="EDN9630902.1"/>
    </source>
</evidence>
<protein>
    <submittedName>
        <fullName evidence="4">TetR family transcriptional regulator</fullName>
    </submittedName>
    <submittedName>
        <fullName evidence="5">TetR/AcrR family transcriptional regulator</fullName>
    </submittedName>
</protein>
<feature type="domain" description="HTH tetR-type" evidence="3">
    <location>
        <begin position="7"/>
        <end position="67"/>
    </location>
</feature>
<dbReference type="Proteomes" id="UP000458487">
    <property type="component" value="Unassembled WGS sequence"/>
</dbReference>
<evidence type="ECO:0000313" key="6">
    <source>
        <dbReference type="Proteomes" id="UP000458487"/>
    </source>
</evidence>
<dbReference type="GO" id="GO:0003677">
    <property type="term" value="F:DNA binding"/>
    <property type="evidence" value="ECO:0007669"/>
    <property type="project" value="UniProtKB-UniRule"/>
</dbReference>
<proteinExistence type="predicted"/>
<dbReference type="InterPro" id="IPR009057">
    <property type="entry name" value="Homeodomain-like_sf"/>
</dbReference>
<evidence type="ECO:0000259" key="3">
    <source>
        <dbReference type="PROSITE" id="PS50977"/>
    </source>
</evidence>
<reference evidence="5" key="2">
    <citation type="submission" date="2020-08" db="EMBL/GenBank/DDBJ databases">
        <title>Benzalkonium chloride and heavy metal resistance profiles of Listeria monocytogenes strains isolated from fish, fish products and food-producing factories in Poland.</title>
        <authorList>
            <person name="Chmielowska C."/>
            <person name="Korsak D."/>
            <person name="Szuplewska M."/>
            <person name="Bartosik D."/>
        </authorList>
    </citation>
    <scope>NUCLEOTIDE SEQUENCE</scope>
    <source>
        <strain evidence="5">766 PZH</strain>
        <plasmid evidence="5">pLIS3</plasmid>
    </source>
</reference>
<keyword evidence="1 2" id="KW-0238">DNA-binding</keyword>
<gene>
    <name evidence="4" type="ORF">GI230_15000</name>
    <name evidence="5" type="ORF">pLIS300015</name>
</gene>
<dbReference type="SUPFAM" id="SSF48498">
    <property type="entry name" value="Tetracyclin repressor-like, C-terminal domain"/>
    <property type="match status" value="1"/>
</dbReference>
<dbReference type="Pfam" id="PF17937">
    <property type="entry name" value="TetR_C_28"/>
    <property type="match status" value="1"/>
</dbReference>
<name>A0A7L7TKU8_LISMN</name>
<geneLocation type="plasmid" evidence="5">
    <name>pLIS3</name>
</geneLocation>
<dbReference type="InterPro" id="IPR036271">
    <property type="entry name" value="Tet_transcr_reg_TetR-rel_C_sf"/>
</dbReference>
<evidence type="ECO:0000256" key="1">
    <source>
        <dbReference type="ARBA" id="ARBA00023125"/>
    </source>
</evidence>
<dbReference type="InterPro" id="IPR041479">
    <property type="entry name" value="TetR_CgmR_C"/>
</dbReference>
<dbReference type="EMBL" id="MT912503">
    <property type="protein sequence ID" value="QOC77301.1"/>
    <property type="molecule type" value="Genomic_DNA"/>
</dbReference>
<reference evidence="4 6" key="1">
    <citation type="submission" date="2019-11" db="EMBL/GenBank/DDBJ databases">
        <authorList>
            <person name="Ashton P.M."/>
            <person name="Dallman T."/>
            <person name="Nair S."/>
            <person name="De Pinna E."/>
            <person name="Peters T."/>
            <person name="Grant K."/>
        </authorList>
    </citation>
    <scope>NUCLEOTIDE SEQUENCE [LARGE SCALE GENOMIC DNA]</scope>
    <source>
        <strain evidence="4 6">833351</strain>
    </source>
</reference>
<feature type="DNA-binding region" description="H-T-H motif" evidence="2">
    <location>
        <begin position="30"/>
        <end position="49"/>
    </location>
</feature>
<dbReference type="InterPro" id="IPR050624">
    <property type="entry name" value="HTH-type_Tx_Regulator"/>
</dbReference>
<accession>A0A7L7TKU8</accession>
<dbReference type="AlphaFoldDB" id="A0A7L7TKU8"/>
<evidence type="ECO:0000256" key="2">
    <source>
        <dbReference type="PROSITE-ProRule" id="PRU00335"/>
    </source>
</evidence>
<dbReference type="RefSeq" id="WP_061092475.1">
    <property type="nucleotide sequence ID" value="NZ_CP038643.1"/>
</dbReference>
<organism evidence="5">
    <name type="scientific">Listeria monocytogenes</name>
    <dbReference type="NCBI Taxonomy" id="1639"/>
    <lineage>
        <taxon>Bacteria</taxon>
        <taxon>Bacillati</taxon>
        <taxon>Bacillota</taxon>
        <taxon>Bacilli</taxon>
        <taxon>Bacillales</taxon>
        <taxon>Listeriaceae</taxon>
        <taxon>Listeria</taxon>
    </lineage>
</organism>
<dbReference type="InterPro" id="IPR001647">
    <property type="entry name" value="HTH_TetR"/>
</dbReference>
<keyword evidence="5" id="KW-0614">Plasmid</keyword>
<sequence>MSTSNSKDKKKSILIAAADIVKEEGVAKLTLEAVAKKADLSKGGLLYHYSSKEALIKGMVQDWTYNYFNGIETLVKNNTNSKVGNWTNAYIKSTLSDLNNDKRLSSALIAAMFTNPSLLEEYKKEYNTLLGKLMSDNIDPIKVTLIRLAIDGFWFSEIFELSPLDEKLKNDVINELNHLTKEKK</sequence>